<sequence length="107" mass="12345">MIFAKDESENSKGVYINDIMSAGNPPKIYGSKRSAHSVERVDVRNAGLCAEVYEKRIPWLQECNECMMDVANNMYYEAFIWIIEVDDIFQCGISSNTLCRYRLTAFR</sequence>
<comment type="caution">
    <text evidence="1">The sequence shown here is derived from an EMBL/GenBank/DDBJ whole genome shotgun (WGS) entry which is preliminary data.</text>
</comment>
<evidence type="ECO:0000313" key="1">
    <source>
        <dbReference type="EMBL" id="MFH4984973.1"/>
    </source>
</evidence>
<dbReference type="Proteomes" id="UP001608902">
    <property type="component" value="Unassembled WGS sequence"/>
</dbReference>
<proteinExistence type="predicted"/>
<evidence type="ECO:0000313" key="2">
    <source>
        <dbReference type="Proteomes" id="UP001608902"/>
    </source>
</evidence>
<gene>
    <name evidence="1" type="ORF">AB6A40_011682</name>
</gene>
<organism evidence="1 2">
    <name type="scientific">Gnathostoma spinigerum</name>
    <dbReference type="NCBI Taxonomy" id="75299"/>
    <lineage>
        <taxon>Eukaryota</taxon>
        <taxon>Metazoa</taxon>
        <taxon>Ecdysozoa</taxon>
        <taxon>Nematoda</taxon>
        <taxon>Chromadorea</taxon>
        <taxon>Rhabditida</taxon>
        <taxon>Spirurina</taxon>
        <taxon>Gnathostomatomorpha</taxon>
        <taxon>Gnathostomatoidea</taxon>
        <taxon>Gnathostomatidae</taxon>
        <taxon>Gnathostoma</taxon>
    </lineage>
</organism>
<accession>A0ABD6F3X5</accession>
<protein>
    <submittedName>
        <fullName evidence="1">Uncharacterized protein</fullName>
    </submittedName>
</protein>
<name>A0ABD6F3X5_9BILA</name>
<keyword evidence="2" id="KW-1185">Reference proteome</keyword>
<dbReference type="EMBL" id="JBGFUD010024839">
    <property type="protein sequence ID" value="MFH4984973.1"/>
    <property type="molecule type" value="Genomic_DNA"/>
</dbReference>
<reference evidence="1 2" key="1">
    <citation type="submission" date="2024-08" db="EMBL/GenBank/DDBJ databases">
        <title>Gnathostoma spinigerum genome.</title>
        <authorList>
            <person name="Gonzalez-Bertolin B."/>
            <person name="Monzon S."/>
            <person name="Zaballos A."/>
            <person name="Jimenez P."/>
            <person name="Dekumyoy P."/>
            <person name="Varona S."/>
            <person name="Cuesta I."/>
            <person name="Sumanam S."/>
            <person name="Adisakwattana P."/>
            <person name="Gasser R.B."/>
            <person name="Hernandez-Gonzalez A."/>
            <person name="Young N.D."/>
            <person name="Perteguer M.J."/>
        </authorList>
    </citation>
    <scope>NUCLEOTIDE SEQUENCE [LARGE SCALE GENOMIC DNA]</scope>
    <source>
        <strain evidence="1">AL3</strain>
        <tissue evidence="1">Liver</tissue>
    </source>
</reference>
<dbReference type="AlphaFoldDB" id="A0ABD6F3X5"/>